<accession>A0A367ZLS8</accession>
<dbReference type="GO" id="GO:0030979">
    <property type="term" value="P:alpha-glucan biosynthetic process"/>
    <property type="evidence" value="ECO:0007669"/>
    <property type="project" value="InterPro"/>
</dbReference>
<dbReference type="InterPro" id="IPR040042">
    <property type="entry name" value="Branching_enz_MT3115-like"/>
</dbReference>
<dbReference type="SUPFAM" id="SSF88688">
    <property type="entry name" value="Families 57/38 glycoside transferase middle domain"/>
    <property type="match status" value="1"/>
</dbReference>
<dbReference type="InterPro" id="IPR027291">
    <property type="entry name" value="Glyco_hydro_38_N_sf"/>
</dbReference>
<dbReference type="InterPro" id="IPR004300">
    <property type="entry name" value="Glyco_hydro_57_N"/>
</dbReference>
<sequence length="541" mass="64025">MRYHEMRGHHMKKGFLSLVLHAHLPYVRHPEHADMMEERWLYEAITETYIPLIQVFDGLISDGIDFRLTMSLTPPLVGMLTDPLLQDRYGRHLDRLIELSEKEVDRTRWMPEFHRTALMYRDKLHRIREVFDRQYGRNLVGAFRKFQDLGNLEIITCCATHGYLPLMELYRPAVRAQIEMAVRDYEKHLGRRPRGIWLAECAFNPGDDKILADYGIRFFFTDAHGVLHAHPRPRYGVFAPVYTPSGVAAFARDLESSKQVWSAEEGYPGDFDYREFYRDVGYDLELDYIRPYIHESGIRLNTGIKYYRITTRESNHKEPYNHQVALAKAATHAGHFMWCREKQVEYLSGLMGDRPPIIVSPYDAELFGHWWYEGPDFINFLLRKVACDSQILQLITPSEYLARFPRNQVAMPSMSSWGHKGYHEVWLEGSNDWIYRHLHKAAERMIELADRFPDAEGLRRRALDQAARELMLMQASDWAFIMKTGTTVPYAVKRTKDHCVRFTRLYHDILRDHIDEAWLSEVEWRDNIFPEMDYRIYRTHR</sequence>
<keyword evidence="2 5" id="KW-0119">Carbohydrate metabolism</keyword>
<comment type="caution">
    <text evidence="8">The sequence shown here is derived from an EMBL/GenBank/DDBJ whole genome shotgun (WGS) entry which is preliminary data.</text>
</comment>
<dbReference type="GO" id="GO:0005576">
    <property type="term" value="C:extracellular region"/>
    <property type="evidence" value="ECO:0007669"/>
    <property type="project" value="TreeGrafter"/>
</dbReference>
<feature type="binding site" evidence="4">
    <location>
        <position position="417"/>
    </location>
    <ligand>
        <name>substrate</name>
    </ligand>
</feature>
<dbReference type="InterPro" id="IPR011330">
    <property type="entry name" value="Glyco_hydro/deAcase_b/a-brl"/>
</dbReference>
<feature type="binding site" evidence="4">
    <location>
        <position position="269"/>
    </location>
    <ligand>
        <name>substrate</name>
    </ligand>
</feature>
<evidence type="ECO:0000256" key="3">
    <source>
        <dbReference type="PIRSR" id="PIRSR640042-1"/>
    </source>
</evidence>
<dbReference type="Gene3D" id="1.20.1430.10">
    <property type="entry name" value="Families 57/38 glycoside transferase, middle domain"/>
    <property type="match status" value="1"/>
</dbReference>
<evidence type="ECO:0000256" key="2">
    <source>
        <dbReference type="ARBA" id="ARBA00023277"/>
    </source>
</evidence>
<dbReference type="Pfam" id="PF09210">
    <property type="entry name" value="BE_C"/>
    <property type="match status" value="1"/>
</dbReference>
<dbReference type="EMBL" id="QOQW01000019">
    <property type="protein sequence ID" value="RCK78797.1"/>
    <property type="molecule type" value="Genomic_DNA"/>
</dbReference>
<evidence type="ECO:0000256" key="4">
    <source>
        <dbReference type="PIRSR" id="PIRSR640042-2"/>
    </source>
</evidence>
<protein>
    <submittedName>
        <fullName evidence="8">Glycogen branching enzyme, GH57-type, archaeal</fullName>
    </submittedName>
</protein>
<dbReference type="Gene3D" id="3.20.110.10">
    <property type="entry name" value="Glycoside hydrolase 38, N terminal domain"/>
    <property type="match status" value="1"/>
</dbReference>
<evidence type="ECO:0000256" key="5">
    <source>
        <dbReference type="RuleBase" id="RU361196"/>
    </source>
</evidence>
<dbReference type="PANTHER" id="PTHR41695:SF1">
    <property type="entry name" value="1,4-ALPHA-GLUCAN BRANCHING ENZYME TK1436"/>
    <property type="match status" value="1"/>
</dbReference>
<feature type="domain" description="1,4-alpha-glucan branching enzyme C-terminal" evidence="7">
    <location>
        <begin position="437"/>
        <end position="537"/>
    </location>
</feature>
<feature type="binding site" evidence="4">
    <location>
        <position position="477"/>
    </location>
    <ligand>
        <name>substrate</name>
    </ligand>
</feature>
<evidence type="ECO:0000313" key="9">
    <source>
        <dbReference type="Proteomes" id="UP000252355"/>
    </source>
</evidence>
<dbReference type="InterPro" id="IPR028995">
    <property type="entry name" value="Glyco_hydro_57/38_cen_sf"/>
</dbReference>
<feature type="active site" description="Proton donor" evidence="3">
    <location>
        <position position="363"/>
    </location>
</feature>
<dbReference type="Pfam" id="PF03065">
    <property type="entry name" value="Glyco_hydro_57"/>
    <property type="match status" value="1"/>
</dbReference>
<dbReference type="PANTHER" id="PTHR41695">
    <property type="entry name" value="1,4-ALPHA-GLUCAN BRANCHING ENZYME RV3031-RELATED"/>
    <property type="match status" value="1"/>
</dbReference>
<feature type="domain" description="Glycoside hydrolase family 57 N-terminal" evidence="6">
    <location>
        <begin position="18"/>
        <end position="339"/>
    </location>
</feature>
<dbReference type="AlphaFoldDB" id="A0A367ZLS8"/>
<organism evidence="8 9">
    <name type="scientific">Candidatus Ozemobacter sibiricus</name>
    <dbReference type="NCBI Taxonomy" id="2268124"/>
    <lineage>
        <taxon>Bacteria</taxon>
        <taxon>Candidatus Ozemobacteria</taxon>
        <taxon>Candidatus Ozemobacterales</taxon>
        <taxon>Candidatus Ozemobacteraceae</taxon>
        <taxon>Candidatus Ozemobacter</taxon>
    </lineage>
</organism>
<dbReference type="SUPFAM" id="SSF88713">
    <property type="entry name" value="Glycoside hydrolase/deacetylase"/>
    <property type="match status" value="1"/>
</dbReference>
<reference evidence="8 9" key="1">
    <citation type="submission" date="2018-05" db="EMBL/GenBank/DDBJ databases">
        <title>A metagenomic window into the 2 km-deep terrestrial subsurface aquifer revealed taxonomically and functionally diverse microbial community comprising novel uncultured bacterial lineages.</title>
        <authorList>
            <person name="Kadnikov V.V."/>
            <person name="Mardanov A.V."/>
            <person name="Beletsky A.V."/>
            <person name="Banks D."/>
            <person name="Pimenov N.V."/>
            <person name="Frank Y.A."/>
            <person name="Karnachuk O.V."/>
            <person name="Ravin N.V."/>
        </authorList>
    </citation>
    <scope>NUCLEOTIDE SEQUENCE [LARGE SCALE GENOMIC DNA]</scope>
    <source>
        <strain evidence="8">BY5</strain>
    </source>
</reference>
<evidence type="ECO:0000259" key="7">
    <source>
        <dbReference type="Pfam" id="PF09210"/>
    </source>
</evidence>
<evidence type="ECO:0000313" key="8">
    <source>
        <dbReference type="EMBL" id="RCK78797.1"/>
    </source>
</evidence>
<evidence type="ECO:0000256" key="1">
    <source>
        <dbReference type="ARBA" id="ARBA00006821"/>
    </source>
</evidence>
<proteinExistence type="inferred from homology"/>
<dbReference type="Proteomes" id="UP000252355">
    <property type="component" value="Unassembled WGS sequence"/>
</dbReference>
<dbReference type="CDD" id="cd10792">
    <property type="entry name" value="GH57N_AmyC_like"/>
    <property type="match status" value="1"/>
</dbReference>
<comment type="similarity">
    <text evidence="1 5">Belongs to the glycosyl hydrolase 57 family.</text>
</comment>
<dbReference type="GO" id="GO:0003844">
    <property type="term" value="F:1,4-alpha-glucan branching enzyme activity"/>
    <property type="evidence" value="ECO:0007669"/>
    <property type="project" value="InterPro"/>
</dbReference>
<name>A0A367ZLS8_9BACT</name>
<feature type="active site" description="Nucleophile" evidence="3">
    <location>
        <position position="200"/>
    </location>
</feature>
<dbReference type="InterPro" id="IPR015293">
    <property type="entry name" value="BE_C"/>
</dbReference>
<evidence type="ECO:0000259" key="6">
    <source>
        <dbReference type="Pfam" id="PF03065"/>
    </source>
</evidence>
<feature type="binding site" evidence="4">
    <location>
        <position position="252"/>
    </location>
    <ligand>
        <name>substrate</name>
    </ligand>
</feature>
<dbReference type="InterPro" id="IPR037090">
    <property type="entry name" value="57_glycoside_trans_central"/>
</dbReference>
<gene>
    <name evidence="8" type="ORF">OZSIB_1150</name>
</gene>